<keyword evidence="5 8" id="KW-0378">Hydrolase</keyword>
<keyword evidence="4 8" id="KW-0479">Metal-binding</keyword>
<reference evidence="10 11" key="1">
    <citation type="submission" date="2022-10" db="EMBL/GenBank/DDBJ databases">
        <title>Luteolibacter arcticus strain CCTCC AB 2014275, whole genome shotgun sequencing project.</title>
        <authorList>
            <person name="Zhao G."/>
            <person name="Shen L."/>
        </authorList>
    </citation>
    <scope>NUCLEOTIDE SEQUENCE [LARGE SCALE GENOMIC DNA]</scope>
    <source>
        <strain evidence="10 11">CCTCC AB 2014275</strain>
    </source>
</reference>
<name>A0ABT3GDR8_9BACT</name>
<evidence type="ECO:0000256" key="4">
    <source>
        <dbReference type="ARBA" id="ARBA00022723"/>
    </source>
</evidence>
<evidence type="ECO:0000256" key="6">
    <source>
        <dbReference type="ARBA" id="ARBA00022842"/>
    </source>
</evidence>
<evidence type="ECO:0000259" key="9">
    <source>
        <dbReference type="Pfam" id="PF01850"/>
    </source>
</evidence>
<dbReference type="EMBL" id="JAPDDT010000001">
    <property type="protein sequence ID" value="MCW1921159.1"/>
    <property type="molecule type" value="Genomic_DNA"/>
</dbReference>
<keyword evidence="11" id="KW-1185">Reference proteome</keyword>
<comment type="cofactor">
    <cofactor evidence="1 8">
        <name>Mg(2+)</name>
        <dbReference type="ChEBI" id="CHEBI:18420"/>
    </cofactor>
</comment>
<keyword evidence="6 8" id="KW-0460">Magnesium</keyword>
<keyword evidence="2 8" id="KW-1277">Toxin-antitoxin system</keyword>
<gene>
    <name evidence="8" type="primary">vapC</name>
    <name evidence="10" type="ORF">OKA05_01250</name>
</gene>
<dbReference type="PANTHER" id="PTHR33653:SF1">
    <property type="entry name" value="RIBONUCLEASE VAPC2"/>
    <property type="match status" value="1"/>
</dbReference>
<dbReference type="PANTHER" id="PTHR33653">
    <property type="entry name" value="RIBONUCLEASE VAPC2"/>
    <property type="match status" value="1"/>
</dbReference>
<feature type="binding site" evidence="8">
    <location>
        <position position="6"/>
    </location>
    <ligand>
        <name>Mg(2+)</name>
        <dbReference type="ChEBI" id="CHEBI:18420"/>
    </ligand>
</feature>
<evidence type="ECO:0000256" key="7">
    <source>
        <dbReference type="ARBA" id="ARBA00038093"/>
    </source>
</evidence>
<proteinExistence type="inferred from homology"/>
<sequence>MKVVVDTSVWSLAFRRRATVVSKHVDLLTDLIHDGRVVLLGLVRQELLSGIRHGDQFERLRTQLRAFPEIEMETADHEVAAAHFNTCMAAGIQGSTIDFLICAYASRRNYQILSTDPDFGFFAKHIPVALLTF</sequence>
<dbReference type="Gene3D" id="3.40.50.1010">
    <property type="entry name" value="5'-nuclease"/>
    <property type="match status" value="1"/>
</dbReference>
<dbReference type="InterPro" id="IPR002716">
    <property type="entry name" value="PIN_dom"/>
</dbReference>
<dbReference type="InterPro" id="IPR022907">
    <property type="entry name" value="VapC_family"/>
</dbReference>
<comment type="function">
    <text evidence="8">Toxic component of a toxin-antitoxin (TA) system. An RNase.</text>
</comment>
<dbReference type="SUPFAM" id="SSF88723">
    <property type="entry name" value="PIN domain-like"/>
    <property type="match status" value="1"/>
</dbReference>
<evidence type="ECO:0000256" key="2">
    <source>
        <dbReference type="ARBA" id="ARBA00022649"/>
    </source>
</evidence>
<protein>
    <recommendedName>
        <fullName evidence="8">Ribonuclease VapC</fullName>
        <shortName evidence="8">RNase VapC</shortName>
        <ecNumber evidence="8">3.1.-.-</ecNumber>
    </recommendedName>
    <alternativeName>
        <fullName evidence="8">Toxin VapC</fullName>
    </alternativeName>
</protein>
<dbReference type="InterPro" id="IPR050556">
    <property type="entry name" value="Type_II_TA_system_RNase"/>
</dbReference>
<evidence type="ECO:0000256" key="3">
    <source>
        <dbReference type="ARBA" id="ARBA00022722"/>
    </source>
</evidence>
<keyword evidence="3 8" id="KW-0540">Nuclease</keyword>
<keyword evidence="8" id="KW-0800">Toxin</keyword>
<dbReference type="HAMAP" id="MF_00265">
    <property type="entry name" value="VapC_Nob1"/>
    <property type="match status" value="1"/>
</dbReference>
<evidence type="ECO:0000313" key="10">
    <source>
        <dbReference type="EMBL" id="MCW1921159.1"/>
    </source>
</evidence>
<dbReference type="Proteomes" id="UP001320876">
    <property type="component" value="Unassembled WGS sequence"/>
</dbReference>
<accession>A0ABT3GDR8</accession>
<comment type="caution">
    <text evidence="10">The sequence shown here is derived from an EMBL/GenBank/DDBJ whole genome shotgun (WGS) entry which is preliminary data.</text>
</comment>
<feature type="domain" description="PIN" evidence="9">
    <location>
        <begin position="3"/>
        <end position="119"/>
    </location>
</feature>
<organism evidence="10 11">
    <name type="scientific">Luteolibacter arcticus</name>
    <dbReference type="NCBI Taxonomy" id="1581411"/>
    <lineage>
        <taxon>Bacteria</taxon>
        <taxon>Pseudomonadati</taxon>
        <taxon>Verrucomicrobiota</taxon>
        <taxon>Verrucomicrobiia</taxon>
        <taxon>Verrucomicrobiales</taxon>
        <taxon>Verrucomicrobiaceae</taxon>
        <taxon>Luteolibacter</taxon>
    </lineage>
</organism>
<evidence type="ECO:0000256" key="8">
    <source>
        <dbReference type="HAMAP-Rule" id="MF_00265"/>
    </source>
</evidence>
<dbReference type="RefSeq" id="WP_264485268.1">
    <property type="nucleotide sequence ID" value="NZ_JAPDDT010000001.1"/>
</dbReference>
<evidence type="ECO:0000313" key="11">
    <source>
        <dbReference type="Proteomes" id="UP001320876"/>
    </source>
</evidence>
<dbReference type="Pfam" id="PF01850">
    <property type="entry name" value="PIN"/>
    <property type="match status" value="1"/>
</dbReference>
<dbReference type="InterPro" id="IPR029060">
    <property type="entry name" value="PIN-like_dom_sf"/>
</dbReference>
<evidence type="ECO:0000256" key="5">
    <source>
        <dbReference type="ARBA" id="ARBA00022801"/>
    </source>
</evidence>
<dbReference type="EC" id="3.1.-.-" evidence="8"/>
<evidence type="ECO:0000256" key="1">
    <source>
        <dbReference type="ARBA" id="ARBA00001946"/>
    </source>
</evidence>
<comment type="similarity">
    <text evidence="7 8">Belongs to the PINc/VapC protein family.</text>
</comment>
<feature type="binding site" evidence="8">
    <location>
        <position position="98"/>
    </location>
    <ligand>
        <name>Mg(2+)</name>
        <dbReference type="ChEBI" id="CHEBI:18420"/>
    </ligand>
</feature>